<dbReference type="PROSITE" id="PS01152">
    <property type="entry name" value="HESB"/>
    <property type="match status" value="1"/>
</dbReference>
<dbReference type="NCBIfam" id="TIGR00049">
    <property type="entry name" value="iron-sulfur cluster assembly accessory protein"/>
    <property type="match status" value="1"/>
</dbReference>
<gene>
    <name evidence="2" type="ORF">ENJ61_04700</name>
</gene>
<protein>
    <submittedName>
        <fullName evidence="2">Iron-sulfur cluster assembly accessory protein</fullName>
    </submittedName>
</protein>
<organism evidence="2">
    <name type="scientific">Aquifex aeolicus</name>
    <dbReference type="NCBI Taxonomy" id="63363"/>
    <lineage>
        <taxon>Bacteria</taxon>
        <taxon>Pseudomonadati</taxon>
        <taxon>Aquificota</taxon>
        <taxon>Aquificia</taxon>
        <taxon>Aquificales</taxon>
        <taxon>Aquificaceae</taxon>
        <taxon>Aquifex</taxon>
    </lineage>
</organism>
<evidence type="ECO:0000313" key="2">
    <source>
        <dbReference type="EMBL" id="HHJ64189.1"/>
    </source>
</evidence>
<dbReference type="GO" id="GO:0051539">
    <property type="term" value="F:4 iron, 4 sulfur cluster binding"/>
    <property type="evidence" value="ECO:0007669"/>
    <property type="project" value="TreeGrafter"/>
</dbReference>
<dbReference type="GO" id="GO:0051537">
    <property type="term" value="F:2 iron, 2 sulfur cluster binding"/>
    <property type="evidence" value="ECO:0007669"/>
    <property type="project" value="TreeGrafter"/>
</dbReference>
<dbReference type="GO" id="GO:0016226">
    <property type="term" value="P:iron-sulfur cluster assembly"/>
    <property type="evidence" value="ECO:0007669"/>
    <property type="project" value="InterPro"/>
</dbReference>
<name>A0A7C5L396_AQUAO</name>
<sequence>MQEQQATMIFRVTDKAAEEILRVARENNIENPILRVRVVPGGCSGFQYAMGFEEGTEEGDYVFEHKGVKVVIDQFSMPYINGAELDYIVDFMGGGFTIRNPNASGGCGCGSSFSC</sequence>
<dbReference type="PANTHER" id="PTHR43011:SF1">
    <property type="entry name" value="IRON-SULFUR CLUSTER ASSEMBLY 2 HOMOLOG, MITOCHONDRIAL"/>
    <property type="match status" value="1"/>
</dbReference>
<dbReference type="EMBL" id="DRNB01000170">
    <property type="protein sequence ID" value="HHJ64189.1"/>
    <property type="molecule type" value="Genomic_DNA"/>
</dbReference>
<dbReference type="Pfam" id="PF01521">
    <property type="entry name" value="Fe-S_biosyn"/>
    <property type="match status" value="1"/>
</dbReference>
<dbReference type="Gene3D" id="2.60.300.12">
    <property type="entry name" value="HesB-like domain"/>
    <property type="match status" value="1"/>
</dbReference>
<dbReference type="AlphaFoldDB" id="A0A7C5L396"/>
<dbReference type="GO" id="GO:0005506">
    <property type="term" value="F:iron ion binding"/>
    <property type="evidence" value="ECO:0007669"/>
    <property type="project" value="TreeGrafter"/>
</dbReference>
<feature type="domain" description="Core" evidence="1">
    <location>
        <begin position="8"/>
        <end position="110"/>
    </location>
</feature>
<reference evidence="2" key="1">
    <citation type="journal article" date="2020" name="mSystems">
        <title>Genome- and Community-Level Interaction Insights into Carbon Utilization and Element Cycling Functions of Hydrothermarchaeota in Hydrothermal Sediment.</title>
        <authorList>
            <person name="Zhou Z."/>
            <person name="Liu Y."/>
            <person name="Xu W."/>
            <person name="Pan J."/>
            <person name="Luo Z.H."/>
            <person name="Li M."/>
        </authorList>
    </citation>
    <scope>NUCLEOTIDE SEQUENCE [LARGE SCALE GENOMIC DNA]</scope>
    <source>
        <strain evidence="2">HyVt-501</strain>
    </source>
</reference>
<dbReference type="InterPro" id="IPR017870">
    <property type="entry name" value="FeS_cluster_insertion_CS"/>
</dbReference>
<dbReference type="PANTHER" id="PTHR43011">
    <property type="entry name" value="IRON-SULFUR CLUSTER ASSEMBLY 2 HOMOLOG, MITOCHONDRIAL"/>
    <property type="match status" value="1"/>
</dbReference>
<dbReference type="SUPFAM" id="SSF89360">
    <property type="entry name" value="HesB-like domain"/>
    <property type="match status" value="1"/>
</dbReference>
<dbReference type="InterPro" id="IPR000361">
    <property type="entry name" value="ATAP_core_dom"/>
</dbReference>
<comment type="caution">
    <text evidence="2">The sequence shown here is derived from an EMBL/GenBank/DDBJ whole genome shotgun (WGS) entry which is preliminary data.</text>
</comment>
<dbReference type="Proteomes" id="UP000885792">
    <property type="component" value="Unassembled WGS sequence"/>
</dbReference>
<dbReference type="InterPro" id="IPR016092">
    <property type="entry name" value="ATAP"/>
</dbReference>
<accession>A0A7C5L396</accession>
<dbReference type="InterPro" id="IPR035903">
    <property type="entry name" value="HesB-like_dom_sf"/>
</dbReference>
<proteinExistence type="predicted"/>
<evidence type="ECO:0000259" key="1">
    <source>
        <dbReference type="Pfam" id="PF01521"/>
    </source>
</evidence>